<dbReference type="Proteomes" id="UP000277811">
    <property type="component" value="Unassembled WGS sequence"/>
</dbReference>
<sequence length="138" mass="16738">MIQLTWNSLSEDTRRRNPHLKELLLKEQKRAKYNNNRTEVDGILFDSEKEAAKYGELKILKLVGEVVKFELQPAFLLQEGYFDQGKWVRPMVYRADFRVWYRDGRVVVIDTKGYRTKEYRLKKKLFRKKYPEIEFVEE</sequence>
<dbReference type="InterPro" id="IPR009414">
    <property type="entry name" value="DUF1064"/>
</dbReference>
<name>A0A498R2G9_9FIRM</name>
<dbReference type="Pfam" id="PF06356">
    <property type="entry name" value="DUF1064"/>
    <property type="match status" value="1"/>
</dbReference>
<organism evidence="1 2">
    <name type="scientific">Lucifera butyrica</name>
    <dbReference type="NCBI Taxonomy" id="1351585"/>
    <lineage>
        <taxon>Bacteria</taxon>
        <taxon>Bacillati</taxon>
        <taxon>Bacillota</taxon>
        <taxon>Negativicutes</taxon>
        <taxon>Veillonellales</taxon>
        <taxon>Veillonellaceae</taxon>
        <taxon>Lucifera</taxon>
    </lineage>
</organism>
<evidence type="ECO:0000313" key="1">
    <source>
        <dbReference type="EMBL" id="VBB05591.1"/>
    </source>
</evidence>
<reference evidence="1 2" key="1">
    <citation type="submission" date="2018-06" db="EMBL/GenBank/DDBJ databases">
        <authorList>
            <person name="Strepis N."/>
        </authorList>
    </citation>
    <scope>NUCLEOTIDE SEQUENCE [LARGE SCALE GENOMIC DNA]</scope>
    <source>
        <strain evidence="1">LUCI</strain>
    </source>
</reference>
<proteinExistence type="predicted"/>
<dbReference type="EMBL" id="UPPP01000057">
    <property type="protein sequence ID" value="VBB05591.1"/>
    <property type="molecule type" value="Genomic_DNA"/>
</dbReference>
<evidence type="ECO:0008006" key="3">
    <source>
        <dbReference type="Google" id="ProtNLM"/>
    </source>
</evidence>
<keyword evidence="2" id="KW-1185">Reference proteome</keyword>
<gene>
    <name evidence="1" type="ORF">LUCI_0801</name>
</gene>
<dbReference type="RefSeq" id="WP_122626580.1">
    <property type="nucleotide sequence ID" value="NZ_UPPP01000057.1"/>
</dbReference>
<protein>
    <recommendedName>
        <fullName evidence="3">DUF1064 domain-containing protein</fullName>
    </recommendedName>
</protein>
<accession>A0A498R2G9</accession>
<evidence type="ECO:0000313" key="2">
    <source>
        <dbReference type="Proteomes" id="UP000277811"/>
    </source>
</evidence>
<dbReference type="OrthoDB" id="1853564at2"/>
<dbReference type="AlphaFoldDB" id="A0A498R2G9"/>
<dbReference type="Gene3D" id="3.40.91.30">
    <property type="match status" value="1"/>
</dbReference>